<sequence length="266" mass="29308">MTADMGTLTVHNAEIRTATVEVKTLTISGRQVTQAVFKQLPDRQLVNDDGRLNGQPWGRVNYHPDKCADDEKHLHVVWQRGKELLRSRVDVVVTYPRWIRVDAASGWLNAKVRDDAANTLTGWRPMSDEFTKTFLGVKVHMVMSHEAAMVTLARQRVESTRRDIAAHGPAHLVCGPSAKADIPAAGSGRSAAMAAARAAARRVRADSALAAFQDELEKALAAMPVISLADAEEKLLAEVRTEADRRRRHQDVRTALADLPQLFIAV</sequence>
<dbReference type="Proteomes" id="UP000590749">
    <property type="component" value="Unassembled WGS sequence"/>
</dbReference>
<organism evidence="1 2">
    <name type="scientific">Actinoplanes campanulatus</name>
    <dbReference type="NCBI Taxonomy" id="113559"/>
    <lineage>
        <taxon>Bacteria</taxon>
        <taxon>Bacillati</taxon>
        <taxon>Actinomycetota</taxon>
        <taxon>Actinomycetes</taxon>
        <taxon>Micromonosporales</taxon>
        <taxon>Micromonosporaceae</taxon>
        <taxon>Actinoplanes</taxon>
    </lineage>
</organism>
<dbReference type="EMBL" id="JACHXF010000017">
    <property type="protein sequence ID" value="MBB3098973.1"/>
    <property type="molecule type" value="Genomic_DNA"/>
</dbReference>
<comment type="caution">
    <text evidence="1">The sequence shown here is derived from an EMBL/GenBank/DDBJ whole genome shotgun (WGS) entry which is preliminary data.</text>
</comment>
<dbReference type="RefSeq" id="WP_183225061.1">
    <property type="nucleotide sequence ID" value="NZ_BMPW01000020.1"/>
</dbReference>
<evidence type="ECO:0000313" key="1">
    <source>
        <dbReference type="EMBL" id="MBB3098973.1"/>
    </source>
</evidence>
<proteinExistence type="predicted"/>
<evidence type="ECO:0000313" key="2">
    <source>
        <dbReference type="Proteomes" id="UP000590749"/>
    </source>
</evidence>
<keyword evidence="2" id="KW-1185">Reference proteome</keyword>
<reference evidence="1 2" key="1">
    <citation type="submission" date="2020-08" db="EMBL/GenBank/DDBJ databases">
        <title>Genomic Encyclopedia of Type Strains, Phase III (KMG-III): the genomes of soil and plant-associated and newly described type strains.</title>
        <authorList>
            <person name="Whitman W."/>
        </authorList>
    </citation>
    <scope>NUCLEOTIDE SEQUENCE [LARGE SCALE GENOMIC DNA]</scope>
    <source>
        <strain evidence="1 2">CECT 3287</strain>
    </source>
</reference>
<name>A0A7W5AMF4_9ACTN</name>
<protein>
    <submittedName>
        <fullName evidence="1">Uncharacterized protein</fullName>
    </submittedName>
</protein>
<dbReference type="AlphaFoldDB" id="A0A7W5AMF4"/>
<gene>
    <name evidence="1" type="ORF">FHR83_006679</name>
</gene>
<accession>A0A7W5AMF4</accession>